<sequence length="61" mass="6856">MTILVEGSFHTCFLLAPLLYVNIFHQNSTNLIVTSIGFQFGYNFVTVMLHPKKGKRANVIA</sequence>
<proteinExistence type="predicted"/>
<dbReference type="EMBL" id="NVDG01000042">
    <property type="protein sequence ID" value="PFU39183.1"/>
    <property type="molecule type" value="Genomic_DNA"/>
</dbReference>
<evidence type="ECO:0000313" key="1">
    <source>
        <dbReference type="EMBL" id="PFU39183.1"/>
    </source>
</evidence>
<reference evidence="1 2" key="1">
    <citation type="submission" date="2017-09" db="EMBL/GenBank/DDBJ databases">
        <title>Large-scale bioinformatics analysis of Bacillus genomes uncovers conserved roles of natural products in bacterial physiology.</title>
        <authorList>
            <consortium name="Agbiome Team Llc"/>
            <person name="Bleich R.M."/>
            <person name="Grubbs K.J."/>
            <person name="Santa Maria K.C."/>
            <person name="Allen S.E."/>
            <person name="Farag S."/>
            <person name="Shank E.A."/>
            <person name="Bowers A."/>
        </authorList>
    </citation>
    <scope>NUCLEOTIDE SEQUENCE [LARGE SCALE GENOMIC DNA]</scope>
    <source>
        <strain evidence="1 2">AFS061806</strain>
    </source>
</reference>
<organism evidence="1 2">
    <name type="scientific">Bacillus cereus</name>
    <dbReference type="NCBI Taxonomy" id="1396"/>
    <lineage>
        <taxon>Bacteria</taxon>
        <taxon>Bacillati</taxon>
        <taxon>Bacillota</taxon>
        <taxon>Bacilli</taxon>
        <taxon>Bacillales</taxon>
        <taxon>Bacillaceae</taxon>
        <taxon>Bacillus</taxon>
        <taxon>Bacillus cereus group</taxon>
    </lineage>
</organism>
<dbReference type="AlphaFoldDB" id="A0A2B3TV12"/>
<gene>
    <name evidence="1" type="ORF">COK86_23380</name>
</gene>
<protein>
    <submittedName>
        <fullName evidence="1">Uncharacterized protein</fullName>
    </submittedName>
</protein>
<evidence type="ECO:0000313" key="2">
    <source>
        <dbReference type="Proteomes" id="UP000224076"/>
    </source>
</evidence>
<name>A0A2B3TV12_BACCE</name>
<comment type="caution">
    <text evidence="1">The sequence shown here is derived from an EMBL/GenBank/DDBJ whole genome shotgun (WGS) entry which is preliminary data.</text>
</comment>
<dbReference type="Proteomes" id="UP000224076">
    <property type="component" value="Unassembled WGS sequence"/>
</dbReference>
<accession>A0A2B3TV12</accession>